<dbReference type="Proteomes" id="UP001218218">
    <property type="component" value="Unassembled WGS sequence"/>
</dbReference>
<keyword evidence="2" id="KW-1185">Reference proteome</keyword>
<reference evidence="1" key="1">
    <citation type="submission" date="2023-03" db="EMBL/GenBank/DDBJ databases">
        <title>Massive genome expansion in bonnet fungi (Mycena s.s.) driven by repeated elements and novel gene families across ecological guilds.</title>
        <authorList>
            <consortium name="Lawrence Berkeley National Laboratory"/>
            <person name="Harder C.B."/>
            <person name="Miyauchi S."/>
            <person name="Viragh M."/>
            <person name="Kuo A."/>
            <person name="Thoen E."/>
            <person name="Andreopoulos B."/>
            <person name="Lu D."/>
            <person name="Skrede I."/>
            <person name="Drula E."/>
            <person name="Henrissat B."/>
            <person name="Morin E."/>
            <person name="Kohler A."/>
            <person name="Barry K."/>
            <person name="LaButti K."/>
            <person name="Morin E."/>
            <person name="Salamov A."/>
            <person name="Lipzen A."/>
            <person name="Mereny Z."/>
            <person name="Hegedus B."/>
            <person name="Baldrian P."/>
            <person name="Stursova M."/>
            <person name="Weitz H."/>
            <person name="Taylor A."/>
            <person name="Grigoriev I.V."/>
            <person name="Nagy L.G."/>
            <person name="Martin F."/>
            <person name="Kauserud H."/>
        </authorList>
    </citation>
    <scope>NUCLEOTIDE SEQUENCE</scope>
    <source>
        <strain evidence="1">CBHHK002</strain>
    </source>
</reference>
<gene>
    <name evidence="1" type="ORF">DFH08DRAFT_706714</name>
</gene>
<proteinExistence type="predicted"/>
<organism evidence="1 2">
    <name type="scientific">Mycena albidolilacea</name>
    <dbReference type="NCBI Taxonomy" id="1033008"/>
    <lineage>
        <taxon>Eukaryota</taxon>
        <taxon>Fungi</taxon>
        <taxon>Dikarya</taxon>
        <taxon>Basidiomycota</taxon>
        <taxon>Agaricomycotina</taxon>
        <taxon>Agaricomycetes</taxon>
        <taxon>Agaricomycetidae</taxon>
        <taxon>Agaricales</taxon>
        <taxon>Marasmiineae</taxon>
        <taxon>Mycenaceae</taxon>
        <taxon>Mycena</taxon>
    </lineage>
</organism>
<evidence type="ECO:0000313" key="1">
    <source>
        <dbReference type="EMBL" id="KAJ7334951.1"/>
    </source>
</evidence>
<accession>A0AAD6ZRW3</accession>
<comment type="caution">
    <text evidence="1">The sequence shown here is derived from an EMBL/GenBank/DDBJ whole genome shotgun (WGS) entry which is preliminary data.</text>
</comment>
<evidence type="ECO:0000313" key="2">
    <source>
        <dbReference type="Proteomes" id="UP001218218"/>
    </source>
</evidence>
<sequence>QVHAIHFPILSHIARDVLAIPDVSIQHCSGAPLLKQQKHSIRFPVFYGCSDCVSATIVATELLKAGFGEGLNYLEGITIH</sequence>
<dbReference type="EMBL" id="JARIHO010000032">
    <property type="protein sequence ID" value="KAJ7334951.1"/>
    <property type="molecule type" value="Genomic_DNA"/>
</dbReference>
<protein>
    <submittedName>
        <fullName evidence="1">Uncharacterized protein</fullName>
    </submittedName>
</protein>
<dbReference type="AlphaFoldDB" id="A0AAD6ZRW3"/>
<name>A0AAD6ZRW3_9AGAR</name>
<feature type="non-terminal residue" evidence="1">
    <location>
        <position position="1"/>
    </location>
</feature>